<sequence>MASGIPSLPQRGGRPVDAARFGLGVTCTLRCNLVPVPLPSGGPCFRARASYVMPCYFAFVQPRLELFELCSSQVSSGCTIASSNSPRLEEIDVIVVPETRKEITRYGVTHRCRWLFCYRKWKAKCKVAARHAARATKRSTSRAGDPSDGSGWTPFSAWIGRNANRPRTEDTCEAEKALYKYSSVDPCCMYPCVKRSVPWVEVRVAATVGYHGAASLAWPASD</sequence>
<gene>
    <name evidence="1" type="ORF">MKK02DRAFT_27976</name>
</gene>
<dbReference type="Proteomes" id="UP001164286">
    <property type="component" value="Unassembled WGS sequence"/>
</dbReference>
<reference evidence="1" key="1">
    <citation type="journal article" date="2022" name="G3 (Bethesda)">
        <title>High quality genome of the basidiomycete yeast Dioszegia hungarica PDD-24b-2 isolated from cloud water.</title>
        <authorList>
            <person name="Jarrige D."/>
            <person name="Haridas S."/>
            <person name="Bleykasten-Grosshans C."/>
            <person name="Joly M."/>
            <person name="Nadalig T."/>
            <person name="Sancelme M."/>
            <person name="Vuilleumier S."/>
            <person name="Grigoriev I.V."/>
            <person name="Amato P."/>
            <person name="Bringel F."/>
        </authorList>
    </citation>
    <scope>NUCLEOTIDE SEQUENCE</scope>
    <source>
        <strain evidence="1">PDD-24b-2</strain>
    </source>
</reference>
<protein>
    <submittedName>
        <fullName evidence="1">Uncharacterized protein</fullName>
    </submittedName>
</protein>
<dbReference type="EMBL" id="JAKWFO010000006">
    <property type="protein sequence ID" value="KAI9634841.1"/>
    <property type="molecule type" value="Genomic_DNA"/>
</dbReference>
<organism evidence="1 2">
    <name type="scientific">Dioszegia hungarica</name>
    <dbReference type="NCBI Taxonomy" id="4972"/>
    <lineage>
        <taxon>Eukaryota</taxon>
        <taxon>Fungi</taxon>
        <taxon>Dikarya</taxon>
        <taxon>Basidiomycota</taxon>
        <taxon>Agaricomycotina</taxon>
        <taxon>Tremellomycetes</taxon>
        <taxon>Tremellales</taxon>
        <taxon>Bulleribasidiaceae</taxon>
        <taxon>Dioszegia</taxon>
    </lineage>
</organism>
<dbReference type="AlphaFoldDB" id="A0AA38H902"/>
<accession>A0AA38H902</accession>
<name>A0AA38H902_9TREE</name>
<evidence type="ECO:0000313" key="2">
    <source>
        <dbReference type="Proteomes" id="UP001164286"/>
    </source>
</evidence>
<keyword evidence="2" id="KW-1185">Reference proteome</keyword>
<comment type="caution">
    <text evidence="1">The sequence shown here is derived from an EMBL/GenBank/DDBJ whole genome shotgun (WGS) entry which is preliminary data.</text>
</comment>
<evidence type="ECO:0000313" key="1">
    <source>
        <dbReference type="EMBL" id="KAI9634841.1"/>
    </source>
</evidence>
<proteinExistence type="predicted"/>
<dbReference type="GeneID" id="77726655"/>
<dbReference type="RefSeq" id="XP_052944618.1">
    <property type="nucleotide sequence ID" value="XM_053087450.1"/>
</dbReference>